<sequence length="70" mass="7945">MTVGVWPKVAQVTCWSAGWWSADRRRLCVVCKPFRDLDVYWVVGSSQSQVPAEVIHRGARERVSVSQVEV</sequence>
<reference evidence="1" key="1">
    <citation type="submission" date="2023-05" db="EMBL/GenBank/DDBJ databases">
        <authorList>
            <person name="Stuckert A."/>
        </authorList>
    </citation>
    <scope>NUCLEOTIDE SEQUENCE</scope>
</reference>
<protein>
    <submittedName>
        <fullName evidence="1">Uncharacterized protein</fullName>
    </submittedName>
</protein>
<gene>
    <name evidence="1" type="ORF">SPARVUS_LOCUS4511044</name>
</gene>
<accession>A0ABN9CAF6</accession>
<dbReference type="EMBL" id="CATNWA010008447">
    <property type="protein sequence ID" value="CAI9556157.1"/>
    <property type="molecule type" value="Genomic_DNA"/>
</dbReference>
<dbReference type="Proteomes" id="UP001162483">
    <property type="component" value="Unassembled WGS sequence"/>
</dbReference>
<name>A0ABN9CAF6_9NEOB</name>
<evidence type="ECO:0000313" key="2">
    <source>
        <dbReference type="Proteomes" id="UP001162483"/>
    </source>
</evidence>
<comment type="caution">
    <text evidence="1">The sequence shown here is derived from an EMBL/GenBank/DDBJ whole genome shotgun (WGS) entry which is preliminary data.</text>
</comment>
<proteinExistence type="predicted"/>
<evidence type="ECO:0000313" key="1">
    <source>
        <dbReference type="EMBL" id="CAI9556157.1"/>
    </source>
</evidence>
<organism evidence="1 2">
    <name type="scientific">Staurois parvus</name>
    <dbReference type="NCBI Taxonomy" id="386267"/>
    <lineage>
        <taxon>Eukaryota</taxon>
        <taxon>Metazoa</taxon>
        <taxon>Chordata</taxon>
        <taxon>Craniata</taxon>
        <taxon>Vertebrata</taxon>
        <taxon>Euteleostomi</taxon>
        <taxon>Amphibia</taxon>
        <taxon>Batrachia</taxon>
        <taxon>Anura</taxon>
        <taxon>Neobatrachia</taxon>
        <taxon>Ranoidea</taxon>
        <taxon>Ranidae</taxon>
        <taxon>Staurois</taxon>
    </lineage>
</organism>
<feature type="non-terminal residue" evidence="1">
    <location>
        <position position="70"/>
    </location>
</feature>
<keyword evidence="2" id="KW-1185">Reference proteome</keyword>